<reference evidence="3" key="1">
    <citation type="submission" date="2017-03" db="EMBL/GenBank/DDBJ databases">
        <title>Phytopthora megakarya and P. palmivora, two closely related causual agents of cacao black pod achieved similar genome size and gene model numbers by different mechanisms.</title>
        <authorList>
            <person name="Ali S."/>
            <person name="Shao J."/>
            <person name="Larry D.J."/>
            <person name="Kronmiller B."/>
            <person name="Shen D."/>
            <person name="Strem M.D."/>
            <person name="Melnick R.L."/>
            <person name="Guiltinan M.J."/>
            <person name="Tyler B.M."/>
            <person name="Meinhardt L.W."/>
            <person name="Bailey B.A."/>
        </authorList>
    </citation>
    <scope>NUCLEOTIDE SEQUENCE [LARGE SCALE GENOMIC DNA]</scope>
    <source>
        <strain evidence="3">zdho120</strain>
    </source>
</reference>
<gene>
    <name evidence="2" type="ORF">PHMEG_00026268</name>
</gene>
<proteinExistence type="predicted"/>
<sequence length="74" mass="8327">MTPSQLASVRASDKREHVFKELNVRNRGSNVIDNKIANRQTKFPRQFGETVFQTGGMANEDSKTPMPFESTGKL</sequence>
<organism evidence="2 3">
    <name type="scientific">Phytophthora megakarya</name>
    <dbReference type="NCBI Taxonomy" id="4795"/>
    <lineage>
        <taxon>Eukaryota</taxon>
        <taxon>Sar</taxon>
        <taxon>Stramenopiles</taxon>
        <taxon>Oomycota</taxon>
        <taxon>Peronosporomycetes</taxon>
        <taxon>Peronosporales</taxon>
        <taxon>Peronosporaceae</taxon>
        <taxon>Phytophthora</taxon>
    </lineage>
</organism>
<evidence type="ECO:0000256" key="1">
    <source>
        <dbReference type="SAM" id="MobiDB-lite"/>
    </source>
</evidence>
<dbReference type="EMBL" id="NBNE01006320">
    <property type="protein sequence ID" value="OWZ02213.1"/>
    <property type="molecule type" value="Genomic_DNA"/>
</dbReference>
<name>A0A225V9Z8_9STRA</name>
<keyword evidence="3" id="KW-1185">Reference proteome</keyword>
<evidence type="ECO:0000313" key="3">
    <source>
        <dbReference type="Proteomes" id="UP000198211"/>
    </source>
</evidence>
<comment type="caution">
    <text evidence="2">The sequence shown here is derived from an EMBL/GenBank/DDBJ whole genome shotgun (WGS) entry which is preliminary data.</text>
</comment>
<dbReference type="AlphaFoldDB" id="A0A225V9Z8"/>
<evidence type="ECO:0000313" key="2">
    <source>
        <dbReference type="EMBL" id="OWZ02213.1"/>
    </source>
</evidence>
<feature type="region of interest" description="Disordered" evidence="1">
    <location>
        <begin position="54"/>
        <end position="74"/>
    </location>
</feature>
<dbReference type="Proteomes" id="UP000198211">
    <property type="component" value="Unassembled WGS sequence"/>
</dbReference>
<accession>A0A225V9Z8</accession>
<protein>
    <submittedName>
        <fullName evidence="2">Uncharacterized protein</fullName>
    </submittedName>
</protein>